<protein>
    <submittedName>
        <fullName evidence="3">Uncharacterized protein</fullName>
    </submittedName>
</protein>
<dbReference type="EMBL" id="JABEXW010000485">
    <property type="protein sequence ID" value="KAF4963235.1"/>
    <property type="molecule type" value="Genomic_DNA"/>
</dbReference>
<accession>A0A8H4TSI4</accession>
<feature type="coiled-coil region" evidence="1">
    <location>
        <begin position="366"/>
        <end position="439"/>
    </location>
</feature>
<dbReference type="Proteomes" id="UP000622797">
    <property type="component" value="Unassembled WGS sequence"/>
</dbReference>
<evidence type="ECO:0000256" key="2">
    <source>
        <dbReference type="SAM" id="MobiDB-lite"/>
    </source>
</evidence>
<keyword evidence="4" id="KW-1185">Reference proteome</keyword>
<feature type="compositionally biased region" description="Basic residues" evidence="2">
    <location>
        <begin position="1"/>
        <end position="10"/>
    </location>
</feature>
<evidence type="ECO:0000256" key="1">
    <source>
        <dbReference type="SAM" id="Coils"/>
    </source>
</evidence>
<sequence length="525" mass="60145">MAPVTRRSRRSQTIDHDELADDKIGAASILQNKPSIPRKRGRPRKYPKQPPRPKGQGPKPRPRERPSKTRAKKGLSEGYPHEEHDRQIATMLNWRLRLPMTGKRMGDAVRTVFEITNQWPLELTAGFSPIKWGVEIMENLRKLFRILDKQIATNDYGNGFQVVKDFLRDRAQKRNRRYPHLINEDVSSACAHFSVRNLRRSEVAQTTRVRTQIRRLTTLVESDVEGDTNAENSQDEWEDWIDHQYNDDASTDQDETTVRHGKRHNSPSESSRVRKRARATESDTDANIQLNNDTLPDLAEAPSYSDTSRFATGPTRRSYTFEDLIEGPRWLESKKQEEMEEITCSLQTTTASVQATEASIAEATYKRASNKTLDELRIVIENSEEERKALEKEALQKGKELLDGNHMDMLRAAILAKTMEEYSARLQEYDKYIAEANDKILAEQNSIDKEDANQQKKLDEHKVEAQRLGICREKVLQEVKFCRILASMAKLGPSGMANLLAYLEVQGIFLPEQIERIMQGGDTSA</sequence>
<evidence type="ECO:0000313" key="4">
    <source>
        <dbReference type="Proteomes" id="UP000622797"/>
    </source>
</evidence>
<dbReference type="AlphaFoldDB" id="A0A8H4TSI4"/>
<organism evidence="3 4">
    <name type="scientific">Fusarium sarcochroum</name>
    <dbReference type="NCBI Taxonomy" id="1208366"/>
    <lineage>
        <taxon>Eukaryota</taxon>
        <taxon>Fungi</taxon>
        <taxon>Dikarya</taxon>
        <taxon>Ascomycota</taxon>
        <taxon>Pezizomycotina</taxon>
        <taxon>Sordariomycetes</taxon>
        <taxon>Hypocreomycetidae</taxon>
        <taxon>Hypocreales</taxon>
        <taxon>Nectriaceae</taxon>
        <taxon>Fusarium</taxon>
        <taxon>Fusarium lateritium species complex</taxon>
    </lineage>
</organism>
<feature type="compositionally biased region" description="Basic and acidic residues" evidence="2">
    <location>
        <begin position="12"/>
        <end position="24"/>
    </location>
</feature>
<feature type="compositionally biased region" description="Polar residues" evidence="2">
    <location>
        <begin position="304"/>
        <end position="313"/>
    </location>
</feature>
<feature type="region of interest" description="Disordered" evidence="2">
    <location>
        <begin position="1"/>
        <end position="84"/>
    </location>
</feature>
<evidence type="ECO:0000313" key="3">
    <source>
        <dbReference type="EMBL" id="KAF4963235.1"/>
    </source>
</evidence>
<proteinExistence type="predicted"/>
<feature type="region of interest" description="Disordered" evidence="2">
    <location>
        <begin position="246"/>
        <end position="313"/>
    </location>
</feature>
<feature type="compositionally biased region" description="Basic residues" evidence="2">
    <location>
        <begin position="36"/>
        <end position="47"/>
    </location>
</feature>
<dbReference type="OrthoDB" id="5089539at2759"/>
<feature type="compositionally biased region" description="Polar residues" evidence="2">
    <location>
        <begin position="285"/>
        <end position="294"/>
    </location>
</feature>
<reference evidence="3" key="1">
    <citation type="journal article" date="2020" name="BMC Genomics">
        <title>Correction to: Identification and distribution of gene clusters required for synthesis of sphingolipid metabolism inhibitors in diverse species of the filamentous fungus Fusarium.</title>
        <authorList>
            <person name="Kim H.S."/>
            <person name="Lohmar J.M."/>
            <person name="Busman M."/>
            <person name="Brown D.W."/>
            <person name="Naumann T.A."/>
            <person name="Divon H.H."/>
            <person name="Lysoe E."/>
            <person name="Uhlig S."/>
            <person name="Proctor R.H."/>
        </authorList>
    </citation>
    <scope>NUCLEOTIDE SEQUENCE</scope>
    <source>
        <strain evidence="3">NRRL 20472</strain>
    </source>
</reference>
<name>A0A8H4TSI4_9HYPO</name>
<keyword evidence="1" id="KW-0175">Coiled coil</keyword>
<reference evidence="3" key="2">
    <citation type="submission" date="2020-05" db="EMBL/GenBank/DDBJ databases">
        <authorList>
            <person name="Kim H.-S."/>
            <person name="Proctor R.H."/>
            <person name="Brown D.W."/>
        </authorList>
    </citation>
    <scope>NUCLEOTIDE SEQUENCE</scope>
    <source>
        <strain evidence="3">NRRL 20472</strain>
    </source>
</reference>
<comment type="caution">
    <text evidence="3">The sequence shown here is derived from an EMBL/GenBank/DDBJ whole genome shotgun (WGS) entry which is preliminary data.</text>
</comment>
<gene>
    <name evidence="3" type="ORF">FSARC_8733</name>
</gene>